<proteinExistence type="predicted"/>
<reference evidence="1 2" key="1">
    <citation type="submission" date="2019-12" db="EMBL/GenBank/DDBJ databases">
        <title>Genomic-based taxomic classification of the family Erythrobacteraceae.</title>
        <authorList>
            <person name="Xu L."/>
        </authorList>
    </citation>
    <scope>NUCLEOTIDE SEQUENCE [LARGE SCALE GENOMIC DNA]</scope>
    <source>
        <strain evidence="1 2">JCM 16677</strain>
    </source>
</reference>
<organism evidence="1 2">
    <name type="scientific">Parerythrobacter jejuensis</name>
    <dbReference type="NCBI Taxonomy" id="795812"/>
    <lineage>
        <taxon>Bacteria</taxon>
        <taxon>Pseudomonadati</taxon>
        <taxon>Pseudomonadota</taxon>
        <taxon>Alphaproteobacteria</taxon>
        <taxon>Sphingomonadales</taxon>
        <taxon>Erythrobacteraceae</taxon>
        <taxon>Parerythrobacter</taxon>
    </lineage>
</organism>
<evidence type="ECO:0000313" key="2">
    <source>
        <dbReference type="Proteomes" id="UP000446786"/>
    </source>
</evidence>
<accession>A0A845B1H8</accession>
<protein>
    <submittedName>
        <fullName evidence="1">Uncharacterized protein</fullName>
    </submittedName>
</protein>
<dbReference type="AlphaFoldDB" id="A0A845B1H8"/>
<name>A0A845B1H8_9SPHN</name>
<dbReference type="OrthoDB" id="7473760at2"/>
<dbReference type="Proteomes" id="UP000446786">
    <property type="component" value="Unassembled WGS sequence"/>
</dbReference>
<dbReference type="RefSeq" id="WP_160780138.1">
    <property type="nucleotide sequence ID" value="NZ_BAAAZF010000001.1"/>
</dbReference>
<keyword evidence="2" id="KW-1185">Reference proteome</keyword>
<comment type="caution">
    <text evidence="1">The sequence shown here is derived from an EMBL/GenBank/DDBJ whole genome shotgun (WGS) entry which is preliminary data.</text>
</comment>
<evidence type="ECO:0000313" key="1">
    <source>
        <dbReference type="EMBL" id="MXP32838.1"/>
    </source>
</evidence>
<dbReference type="EMBL" id="WTYE01000001">
    <property type="protein sequence ID" value="MXP32838.1"/>
    <property type="molecule type" value="Genomic_DNA"/>
</dbReference>
<gene>
    <name evidence="1" type="ORF">GRI94_13490</name>
</gene>
<sequence>MRADILPTRTHRRSRRSTGDRLRDAVLTLCAGHGQVQHHTEKAWASITFAGTRHCLRIVFEGGDAVQAGEDLVATLPDHEFAIPRQLVADATITAVESELLPVPRMLVECELLLLEDA</sequence>